<evidence type="ECO:0000313" key="2">
    <source>
        <dbReference type="Proteomes" id="UP000187280"/>
    </source>
</evidence>
<name>A0A1H4AJ97_9GAMM</name>
<organism evidence="1 2">
    <name type="scientific">Lonsdalea quercina</name>
    <dbReference type="NCBI Taxonomy" id="71657"/>
    <lineage>
        <taxon>Bacteria</taxon>
        <taxon>Pseudomonadati</taxon>
        <taxon>Pseudomonadota</taxon>
        <taxon>Gammaproteobacteria</taxon>
        <taxon>Enterobacterales</taxon>
        <taxon>Pectobacteriaceae</taxon>
        <taxon>Lonsdalea</taxon>
    </lineage>
</organism>
<evidence type="ECO:0000313" key="1">
    <source>
        <dbReference type="EMBL" id="SEA35887.1"/>
    </source>
</evidence>
<gene>
    <name evidence="1" type="ORF">SAMN02982996_01445</name>
</gene>
<reference evidence="1 2" key="1">
    <citation type="submission" date="2016-10" db="EMBL/GenBank/DDBJ databases">
        <authorList>
            <person name="de Groot N.N."/>
        </authorList>
    </citation>
    <scope>NUCLEOTIDE SEQUENCE [LARGE SCALE GENOMIC DNA]</scope>
    <source>
        <strain evidence="1 2">ATCC 29281</strain>
    </source>
</reference>
<protein>
    <submittedName>
        <fullName evidence="1">Uncharacterized protein</fullName>
    </submittedName>
</protein>
<accession>A0A1H4AJ97</accession>
<sequence>MERHSLTIGIKKNTATDGVFYLLKQNEKRFPGFYASPVMSKAPHVGVAER</sequence>
<keyword evidence="2" id="KW-1185">Reference proteome</keyword>
<proteinExistence type="predicted"/>
<dbReference type="EMBL" id="FNQS01000004">
    <property type="protein sequence ID" value="SEA35887.1"/>
    <property type="molecule type" value="Genomic_DNA"/>
</dbReference>
<dbReference type="AlphaFoldDB" id="A0A1H4AJ97"/>
<dbReference type="Proteomes" id="UP000187280">
    <property type="component" value="Unassembled WGS sequence"/>
</dbReference>